<dbReference type="SUPFAM" id="SSF57889">
    <property type="entry name" value="Cysteine-rich domain"/>
    <property type="match status" value="3"/>
</dbReference>
<feature type="domain" description="Phorbol-ester/DAG-type" evidence="4">
    <location>
        <begin position="223"/>
        <end position="274"/>
    </location>
</feature>
<accession>A0A978UKK1</accession>
<dbReference type="GO" id="GO:0046872">
    <property type="term" value="F:metal ion binding"/>
    <property type="evidence" value="ECO:0007669"/>
    <property type="project" value="UniProtKB-KW"/>
</dbReference>
<dbReference type="EMBL" id="JAEACU010000010">
    <property type="protein sequence ID" value="KAH7515353.1"/>
    <property type="molecule type" value="Genomic_DNA"/>
</dbReference>
<keyword evidence="2" id="KW-0677">Repeat</keyword>
<gene>
    <name evidence="5" type="ORF">FEM48_Zijuj10G0017500</name>
</gene>
<keyword evidence="1" id="KW-0479">Metal-binding</keyword>
<dbReference type="AlphaFoldDB" id="A0A978UKK1"/>
<evidence type="ECO:0000256" key="3">
    <source>
        <dbReference type="ARBA" id="ARBA00022833"/>
    </source>
</evidence>
<evidence type="ECO:0000313" key="5">
    <source>
        <dbReference type="EMBL" id="KAH7515353.1"/>
    </source>
</evidence>
<dbReference type="InterPro" id="IPR004146">
    <property type="entry name" value="DC1"/>
</dbReference>
<evidence type="ECO:0000259" key="4">
    <source>
        <dbReference type="PROSITE" id="PS50081"/>
    </source>
</evidence>
<comment type="caution">
    <text evidence="5">The sequence shown here is derived from an EMBL/GenBank/DDBJ whole genome shotgun (WGS) entry which is preliminary data.</text>
</comment>
<dbReference type="PANTHER" id="PTHR46288:SF27">
    <property type="entry name" value="CYSTEINE_HISTIDINE-RICH C1 DOMAIN FAMILY PROTEIN"/>
    <property type="match status" value="1"/>
</dbReference>
<dbReference type="PANTHER" id="PTHR46288">
    <property type="entry name" value="PHORBOL-ESTER/DAG-TYPE DOMAIN-CONTAINING PROTEIN"/>
    <property type="match status" value="1"/>
</dbReference>
<reference evidence="5" key="1">
    <citation type="journal article" date="2021" name="Front. Plant Sci.">
        <title>Chromosome-Scale Genome Assembly for Chinese Sour Jujube and Insights Into Its Genome Evolution and Domestication Signature.</title>
        <authorList>
            <person name="Shen L.-Y."/>
            <person name="Luo H."/>
            <person name="Wang X.-L."/>
            <person name="Wang X.-M."/>
            <person name="Qiu X.-J."/>
            <person name="Liu H."/>
            <person name="Zhou S.-S."/>
            <person name="Jia K.-H."/>
            <person name="Nie S."/>
            <person name="Bao Y.-T."/>
            <person name="Zhang R.-G."/>
            <person name="Yun Q.-Z."/>
            <person name="Chai Y.-H."/>
            <person name="Lu J.-Y."/>
            <person name="Li Y."/>
            <person name="Zhao S.-W."/>
            <person name="Mao J.-F."/>
            <person name="Jia S.-G."/>
            <person name="Mao Y.-M."/>
        </authorList>
    </citation>
    <scope>NUCLEOTIDE SEQUENCE</scope>
    <source>
        <strain evidence="5">AT0</strain>
        <tissue evidence="5">Leaf</tissue>
    </source>
</reference>
<name>A0A978UKK1_ZIZJJ</name>
<evidence type="ECO:0000256" key="1">
    <source>
        <dbReference type="ARBA" id="ARBA00022723"/>
    </source>
</evidence>
<evidence type="ECO:0000256" key="2">
    <source>
        <dbReference type="ARBA" id="ARBA00022737"/>
    </source>
</evidence>
<dbReference type="InterPro" id="IPR046349">
    <property type="entry name" value="C1-like_sf"/>
</dbReference>
<sequence length="434" mass="50402">MDDNCKIIVHPKHEHPLQFYKWTKSSGEVGISCQGCMFPLTSFPAILEYNWYRCVQGCEYYLHKKCADLKDQPQIHHPLHPRHPLTLHFDIPNGKRALICTFCVRIQFSGFFYSCCNSHCDFHLDIICCTIRRFASYKGLLLEECEFYLHVKCSQIPHEMHLHQFHPQHQLYLLQKSSVGPEELCCSACRKRIEGGFVLHCSECHFNLDILCVFLEPTMRFDGHEHPLMHFEKIYSDDVLCVLCNSPCHRDSFRCIACNFNIHSQCLSLPTKVDYYDHIHPLTLVSSFKKEEYCDVCEIRRDPDCGVYLCEDCPFVAHFECVYPMYKSTTQAEASSSRKLEDESDTSITKYKDINEEGDNLTVEEDMTVTANEVDSADYSILLQLDLQITELGKVVKQLIIKKRHGEELTEKIEELHGRHADIEGLLERLTQVL</sequence>
<organism evidence="5 6">
    <name type="scientific">Ziziphus jujuba var. spinosa</name>
    <dbReference type="NCBI Taxonomy" id="714518"/>
    <lineage>
        <taxon>Eukaryota</taxon>
        <taxon>Viridiplantae</taxon>
        <taxon>Streptophyta</taxon>
        <taxon>Embryophyta</taxon>
        <taxon>Tracheophyta</taxon>
        <taxon>Spermatophyta</taxon>
        <taxon>Magnoliopsida</taxon>
        <taxon>eudicotyledons</taxon>
        <taxon>Gunneridae</taxon>
        <taxon>Pentapetalae</taxon>
        <taxon>rosids</taxon>
        <taxon>fabids</taxon>
        <taxon>Rosales</taxon>
        <taxon>Rhamnaceae</taxon>
        <taxon>Paliureae</taxon>
        <taxon>Ziziphus</taxon>
    </lineage>
</organism>
<dbReference type="InterPro" id="IPR013083">
    <property type="entry name" value="Znf_RING/FYVE/PHD"/>
</dbReference>
<keyword evidence="3" id="KW-0862">Zinc</keyword>
<protein>
    <recommendedName>
        <fullName evidence="4">Phorbol-ester/DAG-type domain-containing protein</fullName>
    </recommendedName>
</protein>
<dbReference type="Proteomes" id="UP000813462">
    <property type="component" value="Unassembled WGS sequence"/>
</dbReference>
<dbReference type="InterPro" id="IPR002219">
    <property type="entry name" value="PKC_DAG/PE"/>
</dbReference>
<proteinExistence type="predicted"/>
<dbReference type="Pfam" id="PF03107">
    <property type="entry name" value="C1_2"/>
    <property type="match status" value="3"/>
</dbReference>
<dbReference type="PROSITE" id="PS50081">
    <property type="entry name" value="ZF_DAG_PE_2"/>
    <property type="match status" value="1"/>
</dbReference>
<evidence type="ECO:0000313" key="6">
    <source>
        <dbReference type="Proteomes" id="UP000813462"/>
    </source>
</evidence>
<dbReference type="Gene3D" id="3.30.40.10">
    <property type="entry name" value="Zinc/RING finger domain, C3HC4 (zinc finger)"/>
    <property type="match status" value="1"/>
</dbReference>